<dbReference type="Pfam" id="PF02933">
    <property type="entry name" value="CDC48_2"/>
    <property type="match status" value="1"/>
</dbReference>
<comment type="similarity">
    <text evidence="1">Belongs to the AAA ATPase family. CDC48 subfamily.</text>
</comment>
<dbReference type="Gene3D" id="1.10.8.60">
    <property type="match status" value="2"/>
</dbReference>
<dbReference type="InterPro" id="IPR009010">
    <property type="entry name" value="Asp_de-COase-like_dom_sf"/>
</dbReference>
<sequence length="693" mass="72796">MSIESDALNLVVAANRQPNRADAAGVQRAVMRRLNVAPGEYVAVEGSDRTVASVSRASVDADGVALGSAVRENAAVDPGDRVTVAKATVEPADQVTVAPTRAVDVREGEVPLARTLAGRPVSSGDTVEASLLDGSLSIPLVVTDTLPNGPVVITEQTTVVSREDPARDEGPTAVTIGDVGGLSSAIEALRQAVVEPLTAPERFERLGGTPVGGVLLTGPAGSGKTLLARAIATEIDAHVVWLDSADVAAMRSADVGEECSRVRREARANAPTLVVLDELDAIVPADAGSSDRGRRIAAHVRSLVDALAAESDVAVLATARKGSDVDPSLRRGRRLERDINLGVPSRVERREMLAVRTRDVPIGRDVDLDAVAGQTHGFVGADLAALVSEAVLAAARRDGGKAVTRTDFEHALSVAEPSAMRDHHVDVPAVTYDDIGGLEEAKRALARSVEWPMRYPDRFEALDATPPRGILLYGPPGTGKTMLAKAVAHATDANFISVKGPEILDKWVGESERAIRDIFETARQHAPSVVFFDEVDAISPRRGDEGGTRVVERVVSQLLTEMDGLEPLDDVVVIGATNRPDVIDPALVRTGRFEKLVEVGLPDHDARRDIFGVHTASVPTDGVDMDVLAAETAGYTGSDIEAVVREASLLAVEASVEGDRSGEPRVTATDFARALAAVDPAAVDPAGRSSPEE</sequence>
<dbReference type="AlphaFoldDB" id="A0A0F7PEE3"/>
<dbReference type="GO" id="GO:0016887">
    <property type="term" value="F:ATP hydrolysis activity"/>
    <property type="evidence" value="ECO:0007669"/>
    <property type="project" value="InterPro"/>
</dbReference>
<dbReference type="PATRIC" id="fig|1604004.4.peg.2219"/>
<evidence type="ECO:0000256" key="1">
    <source>
        <dbReference type="ARBA" id="ARBA00009833"/>
    </source>
</evidence>
<dbReference type="Pfam" id="PF02359">
    <property type="entry name" value="CDC48_N"/>
    <property type="match status" value="1"/>
</dbReference>
<gene>
    <name evidence="8" type="ORF">HLASF_2123</name>
</gene>
<evidence type="ECO:0000259" key="7">
    <source>
        <dbReference type="SMART" id="SM01073"/>
    </source>
</evidence>
<name>A0A0F7PEE3_9EURY</name>
<evidence type="ECO:0000313" key="8">
    <source>
        <dbReference type="EMBL" id="AKH98585.1"/>
    </source>
</evidence>
<dbReference type="Proteomes" id="UP000069906">
    <property type="component" value="Chromosome"/>
</dbReference>
<feature type="domain" description="CDC48" evidence="6">
    <location>
        <begin position="104"/>
        <end position="168"/>
    </location>
</feature>
<evidence type="ECO:0000256" key="2">
    <source>
        <dbReference type="ARBA" id="ARBA00022737"/>
    </source>
</evidence>
<dbReference type="InterPro" id="IPR050168">
    <property type="entry name" value="AAA_ATPase_domain"/>
</dbReference>
<dbReference type="KEGG" id="hsu:HLASF_2123"/>
<dbReference type="SUPFAM" id="SSF54585">
    <property type="entry name" value="Cdc48 domain 2-like"/>
    <property type="match status" value="1"/>
</dbReference>
<feature type="domain" description="AAA+ ATPase" evidence="5">
    <location>
        <begin position="466"/>
        <end position="603"/>
    </location>
</feature>
<evidence type="ECO:0000313" key="9">
    <source>
        <dbReference type="Proteomes" id="UP000069906"/>
    </source>
</evidence>
<dbReference type="Gene3D" id="2.40.40.20">
    <property type="match status" value="1"/>
</dbReference>
<keyword evidence="2" id="KW-0677">Repeat</keyword>
<dbReference type="HOGENOM" id="CLU_000688_12_3_2"/>
<dbReference type="InterPro" id="IPR041569">
    <property type="entry name" value="AAA_lid_3"/>
</dbReference>
<dbReference type="GO" id="GO:0005737">
    <property type="term" value="C:cytoplasm"/>
    <property type="evidence" value="ECO:0007669"/>
    <property type="project" value="UniProtKB-ARBA"/>
</dbReference>
<dbReference type="InterPro" id="IPR027417">
    <property type="entry name" value="P-loop_NTPase"/>
</dbReference>
<dbReference type="PANTHER" id="PTHR23077:SF171">
    <property type="entry name" value="NUCLEAR VALOSIN-CONTAINING PROTEIN-LIKE"/>
    <property type="match status" value="1"/>
</dbReference>
<dbReference type="RefSeq" id="WP_050049236.1">
    <property type="nucleotide sequence ID" value="NZ_CP008874.1"/>
</dbReference>
<dbReference type="Pfam" id="PF00004">
    <property type="entry name" value="AAA"/>
    <property type="match status" value="2"/>
</dbReference>
<dbReference type="SUPFAM" id="SSF52540">
    <property type="entry name" value="P-loop containing nucleoside triphosphate hydrolases"/>
    <property type="match status" value="2"/>
</dbReference>
<keyword evidence="3" id="KW-0547">Nucleotide-binding</keyword>
<feature type="domain" description="AAA+ ATPase" evidence="5">
    <location>
        <begin position="210"/>
        <end position="345"/>
    </location>
</feature>
<evidence type="ECO:0000256" key="3">
    <source>
        <dbReference type="ARBA" id="ARBA00022741"/>
    </source>
</evidence>
<dbReference type="PANTHER" id="PTHR23077">
    <property type="entry name" value="AAA-FAMILY ATPASE"/>
    <property type="match status" value="1"/>
</dbReference>
<dbReference type="InterPro" id="IPR003960">
    <property type="entry name" value="ATPase_AAA_CS"/>
</dbReference>
<keyword evidence="4" id="KW-0067">ATP-binding</keyword>
<reference evidence="8 9" key="1">
    <citation type="journal article" date="2015" name="ISME J.">
        <title>Elemental sulfur and acetate can support life of a novel strictly anaerobic haloarchaeon.</title>
        <authorList>
            <person name="Sorokin D.Y."/>
            <person name="Kublanov I.V."/>
            <person name="Gavrilov S.N."/>
            <person name="Rojo D."/>
            <person name="Roman P."/>
            <person name="Golyshin P.N."/>
            <person name="Slepak V.Z."/>
            <person name="Smedile F."/>
            <person name="Ferrer M."/>
            <person name="Messina E."/>
            <person name="La Cono V."/>
            <person name="Yakimov M.M."/>
        </authorList>
    </citation>
    <scope>NUCLEOTIDE SEQUENCE [LARGE SCALE GENOMIC DNA]</scope>
    <source>
        <strain evidence="8 9">HSR2</strain>
    </source>
</reference>
<evidence type="ECO:0000259" key="5">
    <source>
        <dbReference type="SMART" id="SM00382"/>
    </source>
</evidence>
<dbReference type="SMART" id="SM01073">
    <property type="entry name" value="CDC48_N"/>
    <property type="match status" value="1"/>
</dbReference>
<dbReference type="PROSITE" id="PS00674">
    <property type="entry name" value="AAA"/>
    <property type="match status" value="1"/>
</dbReference>
<evidence type="ECO:0000259" key="6">
    <source>
        <dbReference type="SMART" id="SM01072"/>
    </source>
</evidence>
<dbReference type="EMBL" id="CP008874">
    <property type="protein sequence ID" value="AKH98585.1"/>
    <property type="molecule type" value="Genomic_DNA"/>
</dbReference>
<dbReference type="InterPro" id="IPR029067">
    <property type="entry name" value="CDC48_domain_2-like_sf"/>
</dbReference>
<dbReference type="SMART" id="SM00382">
    <property type="entry name" value="AAA"/>
    <property type="match status" value="2"/>
</dbReference>
<dbReference type="InterPro" id="IPR004201">
    <property type="entry name" value="Cdc48_dom2"/>
</dbReference>
<dbReference type="CDD" id="cd19511">
    <property type="entry name" value="RecA-like_CDC48_r2-like"/>
    <property type="match status" value="1"/>
</dbReference>
<dbReference type="InterPro" id="IPR003593">
    <property type="entry name" value="AAA+_ATPase"/>
</dbReference>
<dbReference type="GeneID" id="25160273"/>
<dbReference type="SUPFAM" id="SSF50692">
    <property type="entry name" value="ADC-like"/>
    <property type="match status" value="1"/>
</dbReference>
<proteinExistence type="inferred from homology"/>
<organism evidence="8 9">
    <name type="scientific">Halanaeroarchaeum sulfurireducens</name>
    <dbReference type="NCBI Taxonomy" id="1604004"/>
    <lineage>
        <taxon>Archaea</taxon>
        <taxon>Methanobacteriati</taxon>
        <taxon>Methanobacteriota</taxon>
        <taxon>Stenosarchaea group</taxon>
        <taxon>Halobacteria</taxon>
        <taxon>Halobacteriales</taxon>
        <taxon>Halobacteriaceae</taxon>
        <taxon>Halanaeroarchaeum</taxon>
    </lineage>
</organism>
<dbReference type="InterPro" id="IPR003959">
    <property type="entry name" value="ATPase_AAA_core"/>
</dbReference>
<dbReference type="FunFam" id="3.40.50.300:FF:000018">
    <property type="entry name" value="Cell division control 48"/>
    <property type="match status" value="1"/>
</dbReference>
<accession>A0A0F7PEE3</accession>
<dbReference type="Pfam" id="PF17862">
    <property type="entry name" value="AAA_lid_3"/>
    <property type="match status" value="2"/>
</dbReference>
<feature type="domain" description="CDC48 N-terminal subdomain" evidence="7">
    <location>
        <begin position="9"/>
        <end position="89"/>
    </location>
</feature>
<dbReference type="GO" id="GO:0005524">
    <property type="term" value="F:ATP binding"/>
    <property type="evidence" value="ECO:0007669"/>
    <property type="project" value="UniProtKB-KW"/>
</dbReference>
<keyword evidence="9" id="KW-1185">Reference proteome</keyword>
<protein>
    <submittedName>
        <fullName evidence="8">ATPase AAA</fullName>
    </submittedName>
</protein>
<dbReference type="OrthoDB" id="330101at2157"/>
<dbReference type="Gene3D" id="3.40.50.300">
    <property type="entry name" value="P-loop containing nucleotide triphosphate hydrolases"/>
    <property type="match status" value="2"/>
</dbReference>
<dbReference type="InterPro" id="IPR003338">
    <property type="entry name" value="CDC4_N-term_subdom"/>
</dbReference>
<dbReference type="Gene3D" id="3.10.330.10">
    <property type="match status" value="1"/>
</dbReference>
<evidence type="ECO:0000256" key="4">
    <source>
        <dbReference type="ARBA" id="ARBA00022840"/>
    </source>
</evidence>
<dbReference type="SMART" id="SM01072">
    <property type="entry name" value="CDC48_2"/>
    <property type="match status" value="1"/>
</dbReference>